<dbReference type="Proteomes" id="UP001186974">
    <property type="component" value="Unassembled WGS sequence"/>
</dbReference>
<keyword evidence="2" id="KW-1185">Reference proteome</keyword>
<name>A0ACC3DLJ6_9PEZI</name>
<accession>A0ACC3DLJ6</accession>
<gene>
    <name evidence="1" type="ORF">LTS18_010110</name>
</gene>
<evidence type="ECO:0000313" key="2">
    <source>
        <dbReference type="Proteomes" id="UP001186974"/>
    </source>
</evidence>
<organism evidence="1 2">
    <name type="scientific">Coniosporium uncinatum</name>
    <dbReference type="NCBI Taxonomy" id="93489"/>
    <lineage>
        <taxon>Eukaryota</taxon>
        <taxon>Fungi</taxon>
        <taxon>Dikarya</taxon>
        <taxon>Ascomycota</taxon>
        <taxon>Pezizomycotina</taxon>
        <taxon>Dothideomycetes</taxon>
        <taxon>Dothideomycetes incertae sedis</taxon>
        <taxon>Coniosporium</taxon>
    </lineage>
</organism>
<sequence length="195" mass="21987">PDRATSSQQYVTDYITSRPSSQDGPRPILRGVTIVTSSPLTYPQELSTPNSDRHSTSPPSPNSSIAENVPNSAARRRDDRTQYDPEEQFAILYLMNSPGVSHPTAVIYFRRLFPPGTVRRWKHRKGDQAALTELYDARTKGALECRHYRLRNTVGMGNVRGADRDNERVILERLRRDWGVGEELVHALEAMVGEA</sequence>
<reference evidence="1" key="1">
    <citation type="submission" date="2024-09" db="EMBL/GenBank/DDBJ databases">
        <title>Black Yeasts Isolated from many extreme environments.</title>
        <authorList>
            <person name="Coleine C."/>
            <person name="Stajich J.E."/>
            <person name="Selbmann L."/>
        </authorList>
    </citation>
    <scope>NUCLEOTIDE SEQUENCE</scope>
    <source>
        <strain evidence="1">CCFEE 5737</strain>
    </source>
</reference>
<dbReference type="EMBL" id="JAWDJW010002797">
    <property type="protein sequence ID" value="KAK3077492.1"/>
    <property type="molecule type" value="Genomic_DNA"/>
</dbReference>
<evidence type="ECO:0000313" key="1">
    <source>
        <dbReference type="EMBL" id="KAK3077492.1"/>
    </source>
</evidence>
<comment type="caution">
    <text evidence="1">The sequence shown here is derived from an EMBL/GenBank/DDBJ whole genome shotgun (WGS) entry which is preliminary data.</text>
</comment>
<protein>
    <submittedName>
        <fullName evidence="1">Uncharacterized protein</fullName>
    </submittedName>
</protein>
<feature type="non-terminal residue" evidence="1">
    <location>
        <position position="1"/>
    </location>
</feature>
<proteinExistence type="predicted"/>